<name>A0A1S8A8Y9_ROSNE</name>
<evidence type="ECO:0000313" key="1">
    <source>
        <dbReference type="EMBL" id="GAW26513.1"/>
    </source>
</evidence>
<dbReference type="AlphaFoldDB" id="A0A1S8A8Y9"/>
<dbReference type="EMBL" id="DF977479">
    <property type="protein sequence ID" value="GAW26513.1"/>
    <property type="molecule type" value="Genomic_DNA"/>
</dbReference>
<sequence>MFLPFSRVRASPVSPPISTRAVKWIREAKLPEEVRLRQLEKESRAYEEKVLGKSKARALSDVIGSGATTGELMD</sequence>
<reference evidence="1" key="1">
    <citation type="submission" date="2016-03" db="EMBL/GenBank/DDBJ databases">
        <title>Draft genome sequence of Rosellinia necatrix.</title>
        <authorList>
            <person name="Kanematsu S."/>
        </authorList>
    </citation>
    <scope>NUCLEOTIDE SEQUENCE [LARGE SCALE GENOMIC DNA]</scope>
    <source>
        <strain evidence="1">W97</strain>
    </source>
</reference>
<dbReference type="OrthoDB" id="5150140at2759"/>
<accession>A0A1S8A8Y9</accession>
<dbReference type="Proteomes" id="UP000054516">
    <property type="component" value="Unassembled WGS sequence"/>
</dbReference>
<protein>
    <submittedName>
        <fullName evidence="1">Uncharacterized protein</fullName>
    </submittedName>
</protein>
<evidence type="ECO:0000313" key="2">
    <source>
        <dbReference type="Proteomes" id="UP000054516"/>
    </source>
</evidence>
<organism evidence="1">
    <name type="scientific">Rosellinia necatrix</name>
    <name type="common">White root-rot fungus</name>
    <dbReference type="NCBI Taxonomy" id="77044"/>
    <lineage>
        <taxon>Eukaryota</taxon>
        <taxon>Fungi</taxon>
        <taxon>Dikarya</taxon>
        <taxon>Ascomycota</taxon>
        <taxon>Pezizomycotina</taxon>
        <taxon>Sordariomycetes</taxon>
        <taxon>Xylariomycetidae</taxon>
        <taxon>Xylariales</taxon>
        <taxon>Xylariaceae</taxon>
        <taxon>Rosellinia</taxon>
    </lineage>
</organism>
<gene>
    <name evidence="1" type="ORF">SAMD00023353_3401440</name>
</gene>
<proteinExistence type="predicted"/>
<keyword evidence="2" id="KW-1185">Reference proteome</keyword>